<feature type="signal peptide" evidence="1">
    <location>
        <begin position="1"/>
        <end position="20"/>
    </location>
</feature>
<keyword evidence="1" id="KW-0732">Signal</keyword>
<organism evidence="2 3">
    <name type="scientific">Colletotrichum musicola</name>
    <dbReference type="NCBI Taxonomy" id="2175873"/>
    <lineage>
        <taxon>Eukaryota</taxon>
        <taxon>Fungi</taxon>
        <taxon>Dikarya</taxon>
        <taxon>Ascomycota</taxon>
        <taxon>Pezizomycotina</taxon>
        <taxon>Sordariomycetes</taxon>
        <taxon>Hypocreomycetidae</taxon>
        <taxon>Glomerellales</taxon>
        <taxon>Glomerellaceae</taxon>
        <taxon>Colletotrichum</taxon>
        <taxon>Colletotrichum orchidearum species complex</taxon>
    </lineage>
</organism>
<comment type="caution">
    <text evidence="2">The sequence shown here is derived from an EMBL/GenBank/DDBJ whole genome shotgun (WGS) entry which is preliminary data.</text>
</comment>
<accession>A0A8H6NFF1</accession>
<evidence type="ECO:0000313" key="2">
    <source>
        <dbReference type="EMBL" id="KAF6831572.1"/>
    </source>
</evidence>
<sequence length="61" mass="6354">MKARLVVSISLAATIRALVASPLDADNIASLQQLAVDDDITWVGGDSAVSRSPSNFDLARA</sequence>
<keyword evidence="3" id="KW-1185">Reference proteome</keyword>
<feature type="chain" id="PRO_5034380217" evidence="1">
    <location>
        <begin position="21"/>
        <end position="61"/>
    </location>
</feature>
<proteinExistence type="predicted"/>
<name>A0A8H6NFF1_9PEZI</name>
<reference evidence="2" key="1">
    <citation type="journal article" date="2020" name="Phytopathology">
        <title>Genome Sequence Resources of Colletotrichum truncatum, C. plurivorum, C. musicola, and C. sojae: Four Species Pathogenic to Soybean (Glycine max).</title>
        <authorList>
            <person name="Rogerio F."/>
            <person name="Boufleur T.R."/>
            <person name="Ciampi-Guillardi M."/>
            <person name="Sukno S.A."/>
            <person name="Thon M.R."/>
            <person name="Massola Junior N.S."/>
            <person name="Baroncelli R."/>
        </authorList>
    </citation>
    <scope>NUCLEOTIDE SEQUENCE</scope>
    <source>
        <strain evidence="2">LFN0074</strain>
    </source>
</reference>
<gene>
    <name evidence="2" type="ORF">CMUS01_07272</name>
</gene>
<evidence type="ECO:0000313" key="3">
    <source>
        <dbReference type="Proteomes" id="UP000639643"/>
    </source>
</evidence>
<protein>
    <submittedName>
        <fullName evidence="2">Uncharacterized protein</fullName>
    </submittedName>
</protein>
<dbReference type="AlphaFoldDB" id="A0A8H6NFF1"/>
<dbReference type="EMBL" id="WIGM01000257">
    <property type="protein sequence ID" value="KAF6831572.1"/>
    <property type="molecule type" value="Genomic_DNA"/>
</dbReference>
<dbReference type="Proteomes" id="UP000639643">
    <property type="component" value="Unassembled WGS sequence"/>
</dbReference>
<evidence type="ECO:0000256" key="1">
    <source>
        <dbReference type="SAM" id="SignalP"/>
    </source>
</evidence>